<gene>
    <name evidence="1" type="ORF">mPipKuh1_010159</name>
</gene>
<reference evidence="1 2" key="1">
    <citation type="journal article" date="2020" name="Nature">
        <title>Six reference-quality genomes reveal evolution of bat adaptations.</title>
        <authorList>
            <person name="Jebb D."/>
            <person name="Huang Z."/>
            <person name="Pippel M."/>
            <person name="Hughes G.M."/>
            <person name="Lavrichenko K."/>
            <person name="Devanna P."/>
            <person name="Winkler S."/>
            <person name="Jermiin L.S."/>
            <person name="Skirmuntt E.C."/>
            <person name="Katzourakis A."/>
            <person name="Burkitt-Gray L."/>
            <person name="Ray D.A."/>
            <person name="Sullivan K.A.M."/>
            <person name="Roscito J.G."/>
            <person name="Kirilenko B.M."/>
            <person name="Davalos L.M."/>
            <person name="Corthals A.P."/>
            <person name="Power M.L."/>
            <person name="Jones G."/>
            <person name="Ransome R.D."/>
            <person name="Dechmann D.K.N."/>
            <person name="Locatelli A.G."/>
            <person name="Puechmaille S.J."/>
            <person name="Fedrigo O."/>
            <person name="Jarvis E.D."/>
            <person name="Hiller M."/>
            <person name="Vernes S.C."/>
            <person name="Myers E.W."/>
            <person name="Teeling E.C."/>
        </authorList>
    </citation>
    <scope>NUCLEOTIDE SEQUENCE [LARGE SCALE GENOMIC DNA]</scope>
    <source>
        <strain evidence="1">MPipKuh1</strain>
        <tissue evidence="1">Flight muscle</tissue>
    </source>
</reference>
<protein>
    <submittedName>
        <fullName evidence="1">Uncharacterized protein</fullName>
    </submittedName>
</protein>
<proteinExistence type="predicted"/>
<dbReference type="Proteomes" id="UP000558488">
    <property type="component" value="Unassembled WGS sequence"/>
</dbReference>
<evidence type="ECO:0000313" key="2">
    <source>
        <dbReference type="Proteomes" id="UP000558488"/>
    </source>
</evidence>
<keyword evidence="2" id="KW-1185">Reference proteome</keyword>
<evidence type="ECO:0000313" key="1">
    <source>
        <dbReference type="EMBL" id="KAF6363162.1"/>
    </source>
</evidence>
<organism evidence="1 2">
    <name type="scientific">Pipistrellus kuhlii</name>
    <name type="common">Kuhl's pipistrelle</name>
    <dbReference type="NCBI Taxonomy" id="59472"/>
    <lineage>
        <taxon>Eukaryota</taxon>
        <taxon>Metazoa</taxon>
        <taxon>Chordata</taxon>
        <taxon>Craniata</taxon>
        <taxon>Vertebrata</taxon>
        <taxon>Euteleostomi</taxon>
        <taxon>Mammalia</taxon>
        <taxon>Eutheria</taxon>
        <taxon>Laurasiatheria</taxon>
        <taxon>Chiroptera</taxon>
        <taxon>Yangochiroptera</taxon>
        <taxon>Vespertilionidae</taxon>
        <taxon>Pipistrellus</taxon>
    </lineage>
</organism>
<name>A0A7J7YMK8_PIPKU</name>
<comment type="caution">
    <text evidence="1">The sequence shown here is derived from an EMBL/GenBank/DDBJ whole genome shotgun (WGS) entry which is preliminary data.</text>
</comment>
<accession>A0A7J7YMK8</accession>
<dbReference type="EMBL" id="JACAGB010000005">
    <property type="protein sequence ID" value="KAF6363162.1"/>
    <property type="molecule type" value="Genomic_DNA"/>
</dbReference>
<dbReference type="AlphaFoldDB" id="A0A7J7YMK8"/>
<sequence>MAKYGQVYRTDVGAPSRLFWSHQNSAAVPRPSRHQVSALALLTLHQLRQGAPDACRGGEWTGERLSTRVGEIGRNELTELGIQGAALNGEVRSPWAWCCMMRSAPRPRRLQGRRSAMGIWPRFLFPLVPNSLAWCCMETGFPPRAPVPPAHPPLPCPHSALRRRCPQQPRGGGCGQRQEGSGAFLFPFLKRFLGRLIPLSTVGLGCGGGKEGEQGAAPGLGSRRAQQRQYLRPL</sequence>